<dbReference type="RefSeq" id="WP_190307235.1">
    <property type="nucleotide sequence ID" value="NZ_JACNYK010000001.1"/>
</dbReference>
<evidence type="ECO:0000259" key="1">
    <source>
        <dbReference type="Pfam" id="PF05713"/>
    </source>
</evidence>
<dbReference type="InterPro" id="IPR008687">
    <property type="entry name" value="MobC"/>
</dbReference>
<dbReference type="Proteomes" id="UP000606494">
    <property type="component" value="Unassembled WGS sequence"/>
</dbReference>
<dbReference type="EMBL" id="JACNYK010000001">
    <property type="protein sequence ID" value="MBD1424050.1"/>
    <property type="molecule type" value="Genomic_DNA"/>
</dbReference>
<gene>
    <name evidence="2" type="primary">mobC</name>
    <name evidence="2" type="ORF">H8B17_00530</name>
</gene>
<keyword evidence="3" id="KW-1185">Reference proteome</keyword>
<evidence type="ECO:0000313" key="3">
    <source>
        <dbReference type="Proteomes" id="UP000606494"/>
    </source>
</evidence>
<protein>
    <submittedName>
        <fullName evidence="2">Plasmid mobilization relaxosome protein MobC</fullName>
    </submittedName>
</protein>
<organism evidence="2 3">
    <name type="scientific">Sphingobacterium arenae</name>
    <dbReference type="NCBI Taxonomy" id="1280598"/>
    <lineage>
        <taxon>Bacteria</taxon>
        <taxon>Pseudomonadati</taxon>
        <taxon>Bacteroidota</taxon>
        <taxon>Sphingobacteriia</taxon>
        <taxon>Sphingobacteriales</taxon>
        <taxon>Sphingobacteriaceae</taxon>
        <taxon>Sphingobacterium</taxon>
    </lineage>
</organism>
<comment type="caution">
    <text evidence="2">The sequence shown here is derived from an EMBL/GenBank/DDBJ whole genome shotgun (WGS) entry which is preliminary data.</text>
</comment>
<evidence type="ECO:0000313" key="2">
    <source>
        <dbReference type="EMBL" id="MBD1424050.1"/>
    </source>
</evidence>
<sequence>MRNRIGKSKPLSNEQRTRRFELRLSEAERGQFLELEKALGISRADIVRVRVLHHSKRMLLNATEMMKLLDSIGTELGRSGNNINQLARHANILQRQGVLTPALIHDLTPLLGEYIRVQRELEKTFRQLIRLIRGQT</sequence>
<accession>A0ABR7XYB5</accession>
<reference evidence="2 3" key="1">
    <citation type="submission" date="2020-08" db="EMBL/GenBank/DDBJ databases">
        <title>Sphingobacterium sp. DN00404 isolated from aquaculture water.</title>
        <authorList>
            <person name="Zhang M."/>
        </authorList>
    </citation>
    <scope>NUCLEOTIDE SEQUENCE [LARGE SCALE GENOMIC DNA]</scope>
    <source>
        <strain evidence="2 3">KCTC 32294</strain>
    </source>
</reference>
<proteinExistence type="predicted"/>
<name>A0ABR7XYB5_9SPHI</name>
<dbReference type="Pfam" id="PF05713">
    <property type="entry name" value="MobC"/>
    <property type="match status" value="1"/>
</dbReference>
<feature type="domain" description="Bacterial mobilisation" evidence="1">
    <location>
        <begin position="75"/>
        <end position="94"/>
    </location>
</feature>